<dbReference type="SUPFAM" id="SSF100895">
    <property type="entry name" value="Kazal-type serine protease inhibitors"/>
    <property type="match status" value="1"/>
</dbReference>
<evidence type="ECO:0000256" key="1">
    <source>
        <dbReference type="SAM" id="SignalP"/>
    </source>
</evidence>
<gene>
    <name evidence="3" type="ORF">DES40_0346</name>
</gene>
<dbReference type="Gene3D" id="3.30.60.30">
    <property type="match status" value="1"/>
</dbReference>
<dbReference type="InParanoid" id="A0A420WJ64"/>
<feature type="domain" description="Kazal-like" evidence="2">
    <location>
        <begin position="87"/>
        <end position="135"/>
    </location>
</feature>
<dbReference type="InterPro" id="IPR002350">
    <property type="entry name" value="Kazal_dom"/>
</dbReference>
<feature type="chain" id="PRO_5019017790" evidence="1">
    <location>
        <begin position="22"/>
        <end position="135"/>
    </location>
</feature>
<accession>A0A420WJ64</accession>
<dbReference type="EMBL" id="RBII01000001">
    <property type="protein sequence ID" value="RKQ71038.1"/>
    <property type="molecule type" value="Genomic_DNA"/>
</dbReference>
<dbReference type="Proteomes" id="UP000282211">
    <property type="component" value="Unassembled WGS sequence"/>
</dbReference>
<sequence length="135" mass="14144">MRKIIYTLASLIVLSVLTACTAPTEECCAPPPSHNGQNQPHLPPPNFPVSEAPSDVRFCGGMARVQGNECPVGQFCRRTIGDLCGVADAPGTCTPLPEVCPQIYAPVCGCNGKTYPNECTANGQGVSASYEGECK</sequence>
<evidence type="ECO:0000313" key="4">
    <source>
        <dbReference type="Proteomes" id="UP000282211"/>
    </source>
</evidence>
<dbReference type="PROSITE" id="PS51257">
    <property type="entry name" value="PROKAR_LIPOPROTEIN"/>
    <property type="match status" value="1"/>
</dbReference>
<dbReference type="OrthoDB" id="9800302at2"/>
<keyword evidence="4" id="KW-1185">Reference proteome</keyword>
<dbReference type="RefSeq" id="WP_121098849.1">
    <property type="nucleotide sequence ID" value="NZ_RBII01000001.1"/>
</dbReference>
<evidence type="ECO:0000313" key="3">
    <source>
        <dbReference type="EMBL" id="RKQ71038.1"/>
    </source>
</evidence>
<dbReference type="SMART" id="SM00280">
    <property type="entry name" value="KAZAL"/>
    <property type="match status" value="1"/>
</dbReference>
<reference evidence="3 4" key="1">
    <citation type="submission" date="2018-10" db="EMBL/GenBank/DDBJ databases">
        <title>Genomic Encyclopedia of Type Strains, Phase IV (KMG-IV): sequencing the most valuable type-strain genomes for metagenomic binning, comparative biology and taxonomic classification.</title>
        <authorList>
            <person name="Goeker M."/>
        </authorList>
    </citation>
    <scope>NUCLEOTIDE SEQUENCE [LARGE SCALE GENOMIC DNA]</scope>
    <source>
        <strain evidence="3 4">DSM 22008</strain>
    </source>
</reference>
<dbReference type="InterPro" id="IPR036058">
    <property type="entry name" value="Kazal_dom_sf"/>
</dbReference>
<organism evidence="3 4">
    <name type="scientific">Litorimonas taeanensis</name>
    <dbReference type="NCBI Taxonomy" id="568099"/>
    <lineage>
        <taxon>Bacteria</taxon>
        <taxon>Pseudomonadati</taxon>
        <taxon>Pseudomonadota</taxon>
        <taxon>Alphaproteobacteria</taxon>
        <taxon>Maricaulales</taxon>
        <taxon>Robiginitomaculaceae</taxon>
    </lineage>
</organism>
<feature type="signal peptide" evidence="1">
    <location>
        <begin position="1"/>
        <end position="21"/>
    </location>
</feature>
<dbReference type="Pfam" id="PF00050">
    <property type="entry name" value="Kazal_1"/>
    <property type="match status" value="1"/>
</dbReference>
<evidence type="ECO:0000259" key="2">
    <source>
        <dbReference type="PROSITE" id="PS51465"/>
    </source>
</evidence>
<protein>
    <submittedName>
        <fullName evidence="3">Kazal-type serine protease inhibitor-like protein</fullName>
    </submittedName>
</protein>
<dbReference type="PROSITE" id="PS51465">
    <property type="entry name" value="KAZAL_2"/>
    <property type="match status" value="1"/>
</dbReference>
<comment type="caution">
    <text evidence="3">The sequence shown here is derived from an EMBL/GenBank/DDBJ whole genome shotgun (WGS) entry which is preliminary data.</text>
</comment>
<dbReference type="AlphaFoldDB" id="A0A420WJ64"/>
<proteinExistence type="predicted"/>
<name>A0A420WJ64_9PROT</name>
<keyword evidence="1" id="KW-0732">Signal</keyword>